<name>A0A2D0KAZ5_9GAMM</name>
<keyword evidence="3" id="KW-1185">Reference proteome</keyword>
<gene>
    <name evidence="2" type="ORF">Xsto_03936</name>
</gene>
<reference evidence="2 3" key="1">
    <citation type="journal article" date="2017" name="Nat. Microbiol.">
        <title>Natural product diversity associated with the nematode symbionts Photorhabdus and Xenorhabdus.</title>
        <authorList>
            <person name="Tobias N.J."/>
            <person name="Wolff H."/>
            <person name="Djahanschiri B."/>
            <person name="Grundmann F."/>
            <person name="Kronenwerth M."/>
            <person name="Shi Y.M."/>
            <person name="Simonyi S."/>
            <person name="Grun P."/>
            <person name="Shapiro-Ilan D."/>
            <person name="Pidot S.J."/>
            <person name="Stinear T.P."/>
            <person name="Ebersberger I."/>
            <person name="Bode H.B."/>
        </authorList>
    </citation>
    <scope>NUCLEOTIDE SEQUENCE [LARGE SCALE GENOMIC DNA]</scope>
    <source>
        <strain evidence="2 3">DSM 17904</strain>
    </source>
</reference>
<dbReference type="AlphaFoldDB" id="A0A2D0KAZ5"/>
<keyword evidence="1" id="KW-0175">Coiled coil</keyword>
<evidence type="ECO:0000313" key="3">
    <source>
        <dbReference type="Proteomes" id="UP000222366"/>
    </source>
</evidence>
<accession>A0A2D0KAZ5</accession>
<feature type="coiled-coil region" evidence="1">
    <location>
        <begin position="75"/>
        <end position="109"/>
    </location>
</feature>
<dbReference type="EMBL" id="NJAJ01000067">
    <property type="protein sequence ID" value="PHM60505.1"/>
    <property type="molecule type" value="Genomic_DNA"/>
</dbReference>
<dbReference type="Proteomes" id="UP000222366">
    <property type="component" value="Unassembled WGS sequence"/>
</dbReference>
<proteinExistence type="predicted"/>
<organism evidence="2 3">
    <name type="scientific">Xenorhabdus stockiae</name>
    <dbReference type="NCBI Taxonomy" id="351614"/>
    <lineage>
        <taxon>Bacteria</taxon>
        <taxon>Pseudomonadati</taxon>
        <taxon>Pseudomonadota</taxon>
        <taxon>Gammaproteobacteria</taxon>
        <taxon>Enterobacterales</taxon>
        <taxon>Morganellaceae</taxon>
        <taxon>Xenorhabdus</taxon>
    </lineage>
</organism>
<comment type="caution">
    <text evidence="2">The sequence shown here is derived from an EMBL/GenBank/DDBJ whole genome shotgun (WGS) entry which is preliminary data.</text>
</comment>
<dbReference type="RefSeq" id="WP_099126150.1">
    <property type="nucleotide sequence ID" value="NZ_CAWNRH010000145.1"/>
</dbReference>
<protein>
    <submittedName>
        <fullName evidence="2">Uncharacterized protein</fullName>
    </submittedName>
</protein>
<evidence type="ECO:0000256" key="1">
    <source>
        <dbReference type="SAM" id="Coils"/>
    </source>
</evidence>
<evidence type="ECO:0000313" key="2">
    <source>
        <dbReference type="EMBL" id="PHM60505.1"/>
    </source>
</evidence>
<sequence>MGFDIENELRRAVEQKRDFDLRVQEAHRVSASAVQRALEDVADMAVDTIETIGLGMRRELYYRVSPYFEGYEDVHDKIKEEDKRMNLNLAELKNNANFIKRMIELYVKEVFDGNDEEAIKRIFAIMIKLTAKYSTAQSVKTGITMVISEAIYLNVIRSVVVKRAAKMTINALLTLTQSYGYVEKASMAADNLKIICPKLYWIFYYNKLEMLYFIIESKLEPAIYILNTTTPSERKGSSYEEQVARVLADIINN</sequence>